<protein>
    <submittedName>
        <fullName evidence="6">TetR/AcrR family transcriptional regulator</fullName>
    </submittedName>
</protein>
<dbReference type="Gene3D" id="1.10.357.10">
    <property type="entry name" value="Tetracycline Repressor, domain 2"/>
    <property type="match status" value="1"/>
</dbReference>
<evidence type="ECO:0000256" key="1">
    <source>
        <dbReference type="ARBA" id="ARBA00023015"/>
    </source>
</evidence>
<dbReference type="PANTHER" id="PTHR30055">
    <property type="entry name" value="HTH-TYPE TRANSCRIPTIONAL REGULATOR RUTR"/>
    <property type="match status" value="1"/>
</dbReference>
<dbReference type="InterPro" id="IPR011075">
    <property type="entry name" value="TetR_C"/>
</dbReference>
<dbReference type="InterPro" id="IPR009057">
    <property type="entry name" value="Homeodomain-like_sf"/>
</dbReference>
<evidence type="ECO:0000256" key="3">
    <source>
        <dbReference type="ARBA" id="ARBA00023163"/>
    </source>
</evidence>
<gene>
    <name evidence="6" type="ORF">LXN57_16705</name>
</gene>
<evidence type="ECO:0000313" key="7">
    <source>
        <dbReference type="Proteomes" id="UP001523216"/>
    </source>
</evidence>
<dbReference type="RefSeq" id="WP_251799085.1">
    <property type="nucleotide sequence ID" value="NZ_JAMQOL010000020.1"/>
</dbReference>
<dbReference type="Pfam" id="PF00440">
    <property type="entry name" value="TetR_N"/>
    <property type="match status" value="1"/>
</dbReference>
<evidence type="ECO:0000256" key="2">
    <source>
        <dbReference type="ARBA" id="ARBA00023125"/>
    </source>
</evidence>
<dbReference type="InterPro" id="IPR050109">
    <property type="entry name" value="HTH-type_TetR-like_transc_reg"/>
</dbReference>
<dbReference type="InterPro" id="IPR036271">
    <property type="entry name" value="Tet_transcr_reg_TetR-rel_C_sf"/>
</dbReference>
<keyword evidence="2 4" id="KW-0238">DNA-binding</keyword>
<dbReference type="InterPro" id="IPR001647">
    <property type="entry name" value="HTH_TetR"/>
</dbReference>
<comment type="caution">
    <text evidence="6">The sequence shown here is derived from an EMBL/GenBank/DDBJ whole genome shotgun (WGS) entry which is preliminary data.</text>
</comment>
<dbReference type="Proteomes" id="UP001523216">
    <property type="component" value="Unassembled WGS sequence"/>
</dbReference>
<dbReference type="PROSITE" id="PS50977">
    <property type="entry name" value="HTH_TETR_2"/>
    <property type="match status" value="1"/>
</dbReference>
<dbReference type="SUPFAM" id="SSF46689">
    <property type="entry name" value="Homeodomain-like"/>
    <property type="match status" value="1"/>
</dbReference>
<evidence type="ECO:0000313" key="6">
    <source>
        <dbReference type="EMBL" id="MCM4079217.1"/>
    </source>
</evidence>
<dbReference type="PANTHER" id="PTHR30055:SF225">
    <property type="entry name" value="TRANSCRIPTIONAL REGULATORY PROTEIN-RELATED"/>
    <property type="match status" value="1"/>
</dbReference>
<reference evidence="6 7" key="1">
    <citation type="submission" date="2022-06" db="EMBL/GenBank/DDBJ databases">
        <title>Actinoplanes abujensis sp. nov., isolated from Nigerian arid soil.</title>
        <authorList>
            <person name="Ding P."/>
        </authorList>
    </citation>
    <scope>NUCLEOTIDE SEQUENCE [LARGE SCALE GENOMIC DNA]</scope>
    <source>
        <strain evidence="7">TRM88002</strain>
    </source>
</reference>
<feature type="domain" description="HTH tetR-type" evidence="5">
    <location>
        <begin position="19"/>
        <end position="79"/>
    </location>
</feature>
<evidence type="ECO:0000259" key="5">
    <source>
        <dbReference type="PROSITE" id="PS50977"/>
    </source>
</evidence>
<sequence>MAEQARSASPAARGRRLDSDREQAILRAAYELLSETGYQGLRVDAVAARAQASKATLYRHWPTKAELVTDAVRACKATDAPPPDTGTLRGDLRAWFCDMATMIGSDEGPLLAGLFMALHTDPELAAQLRQMRESKIPLAEAICARAEARGELRPGYDAGLIDEIVPALVFMRRFALGEPLDLAFLDHLVDDIVLPLLTRD</sequence>
<keyword evidence="7" id="KW-1185">Reference proteome</keyword>
<dbReference type="EMBL" id="JAMQOL010000020">
    <property type="protein sequence ID" value="MCM4079217.1"/>
    <property type="molecule type" value="Genomic_DNA"/>
</dbReference>
<dbReference type="Gene3D" id="1.10.10.60">
    <property type="entry name" value="Homeodomain-like"/>
    <property type="match status" value="1"/>
</dbReference>
<dbReference type="Pfam" id="PF16859">
    <property type="entry name" value="TetR_C_11"/>
    <property type="match status" value="1"/>
</dbReference>
<name>A0ABT0Y159_9ACTN</name>
<dbReference type="SUPFAM" id="SSF48498">
    <property type="entry name" value="Tetracyclin repressor-like, C-terminal domain"/>
    <property type="match status" value="1"/>
</dbReference>
<evidence type="ECO:0000256" key="4">
    <source>
        <dbReference type="PROSITE-ProRule" id="PRU00335"/>
    </source>
</evidence>
<dbReference type="PRINTS" id="PR00455">
    <property type="entry name" value="HTHTETR"/>
</dbReference>
<keyword evidence="1" id="KW-0805">Transcription regulation</keyword>
<feature type="DNA-binding region" description="H-T-H motif" evidence="4">
    <location>
        <begin position="42"/>
        <end position="61"/>
    </location>
</feature>
<keyword evidence="3" id="KW-0804">Transcription</keyword>
<proteinExistence type="predicted"/>
<accession>A0ABT0Y159</accession>
<organism evidence="6 7">
    <name type="scientific">Paractinoplanes hotanensis</name>
    <dbReference type="NCBI Taxonomy" id="2906497"/>
    <lineage>
        <taxon>Bacteria</taxon>
        <taxon>Bacillati</taxon>
        <taxon>Actinomycetota</taxon>
        <taxon>Actinomycetes</taxon>
        <taxon>Micromonosporales</taxon>
        <taxon>Micromonosporaceae</taxon>
        <taxon>Paractinoplanes</taxon>
    </lineage>
</organism>